<evidence type="ECO:0000256" key="2">
    <source>
        <dbReference type="ARBA" id="ARBA00022723"/>
    </source>
</evidence>
<keyword evidence="7" id="KW-1185">Reference proteome</keyword>
<evidence type="ECO:0008006" key="8">
    <source>
        <dbReference type="Google" id="ProtNLM"/>
    </source>
</evidence>
<keyword evidence="2" id="KW-0479">Metal-binding</keyword>
<organism evidence="6 7">
    <name type="scientific">Cecembia lonarensis (strain CCUG 58316 / KCTC 22772 / LW9)</name>
    <dbReference type="NCBI Taxonomy" id="1225176"/>
    <lineage>
        <taxon>Bacteria</taxon>
        <taxon>Pseudomonadati</taxon>
        <taxon>Bacteroidota</taxon>
        <taxon>Cytophagia</taxon>
        <taxon>Cytophagales</taxon>
        <taxon>Cyclobacteriaceae</taxon>
        <taxon>Cecembia</taxon>
    </lineage>
</organism>
<protein>
    <recommendedName>
        <fullName evidence="8">Hopanoid biosynthesis associated protein HpnK</fullName>
    </recommendedName>
</protein>
<dbReference type="GO" id="GO:0005975">
    <property type="term" value="P:carbohydrate metabolic process"/>
    <property type="evidence" value="ECO:0007669"/>
    <property type="project" value="InterPro"/>
</dbReference>
<reference evidence="6 7" key="1">
    <citation type="journal article" date="2012" name="J. Bacteriol.">
        <title>Draft Genome Sequence of Cecembia lonarensis Strain LW9T, Isolated from Lonar Lake, a Haloalkaline Lake in India.</title>
        <authorList>
            <person name="Shivaji S."/>
            <person name="Ara S."/>
            <person name="Singh A."/>
            <person name="Pinnaka A.K."/>
        </authorList>
    </citation>
    <scope>NUCLEOTIDE SEQUENCE [LARGE SCALE GENOMIC DNA]</scope>
    <source>
        <strain evidence="6 7">LW9</strain>
    </source>
</reference>
<accession>K1L8B2</accession>
<dbReference type="SUPFAM" id="SSF88713">
    <property type="entry name" value="Glycoside hydrolase/deacetylase"/>
    <property type="match status" value="1"/>
</dbReference>
<keyword evidence="5" id="KW-0119">Carbohydrate metabolism</keyword>
<comment type="cofactor">
    <cofactor evidence="1">
        <name>Mg(2+)</name>
        <dbReference type="ChEBI" id="CHEBI:18420"/>
    </cofactor>
</comment>
<dbReference type="AlphaFoldDB" id="K1L8B2"/>
<dbReference type="RefSeq" id="WP_009186023.1">
    <property type="nucleotide sequence ID" value="NZ_AMGM01000055.1"/>
</dbReference>
<dbReference type="EMBL" id="AMGM01000055">
    <property type="protein sequence ID" value="EKB48367.1"/>
    <property type="molecule type" value="Genomic_DNA"/>
</dbReference>
<dbReference type="PANTHER" id="PTHR31609">
    <property type="entry name" value="YDJC DEACETYLASE FAMILY MEMBER"/>
    <property type="match status" value="1"/>
</dbReference>
<dbReference type="InterPro" id="IPR006879">
    <property type="entry name" value="YdjC-like"/>
</dbReference>
<dbReference type="CDD" id="cd10802">
    <property type="entry name" value="YdjC_TTHB029_like"/>
    <property type="match status" value="1"/>
</dbReference>
<evidence type="ECO:0000256" key="1">
    <source>
        <dbReference type="ARBA" id="ARBA00001946"/>
    </source>
</evidence>
<dbReference type="GO" id="GO:0019213">
    <property type="term" value="F:deacetylase activity"/>
    <property type="evidence" value="ECO:0007669"/>
    <property type="project" value="TreeGrafter"/>
</dbReference>
<evidence type="ECO:0000313" key="6">
    <source>
        <dbReference type="EMBL" id="EKB48367.1"/>
    </source>
</evidence>
<evidence type="ECO:0000256" key="5">
    <source>
        <dbReference type="ARBA" id="ARBA00023277"/>
    </source>
</evidence>
<evidence type="ECO:0000256" key="3">
    <source>
        <dbReference type="ARBA" id="ARBA00022801"/>
    </source>
</evidence>
<dbReference type="PANTHER" id="PTHR31609:SF1">
    <property type="entry name" value="CARBOHYDRATE DEACETYLASE"/>
    <property type="match status" value="1"/>
</dbReference>
<keyword evidence="4" id="KW-0460">Magnesium</keyword>
<dbReference type="OrthoDB" id="9774177at2"/>
<gene>
    <name evidence="6" type="ORF">B879_03003</name>
</gene>
<keyword evidence="3" id="KW-0378">Hydrolase</keyword>
<dbReference type="Pfam" id="PF04794">
    <property type="entry name" value="YdjC"/>
    <property type="match status" value="1"/>
</dbReference>
<proteinExistence type="predicted"/>
<dbReference type="InterPro" id="IPR011330">
    <property type="entry name" value="Glyco_hydro/deAcase_b/a-brl"/>
</dbReference>
<dbReference type="GO" id="GO:0046872">
    <property type="term" value="F:metal ion binding"/>
    <property type="evidence" value="ECO:0007669"/>
    <property type="project" value="UniProtKB-KW"/>
</dbReference>
<dbReference type="Gene3D" id="3.20.20.370">
    <property type="entry name" value="Glycoside hydrolase/deacetylase"/>
    <property type="match status" value="1"/>
</dbReference>
<dbReference type="GO" id="GO:0016787">
    <property type="term" value="F:hydrolase activity"/>
    <property type="evidence" value="ECO:0007669"/>
    <property type="project" value="UniProtKB-KW"/>
</dbReference>
<name>K1L8B2_CECL9</name>
<evidence type="ECO:0000313" key="7">
    <source>
        <dbReference type="Proteomes" id="UP000004478"/>
    </source>
</evidence>
<comment type="caution">
    <text evidence="6">The sequence shown here is derived from an EMBL/GenBank/DDBJ whole genome shotgun (WGS) entry which is preliminary data.</text>
</comment>
<sequence length="318" mass="35587">MKKLATFILAIICFQVYSQDKTLAERLGYSKSDRLLIIHADDLGMAHSENAATIAAIKNGVVNSTSIMMPCAWSTEAGEMVKDMPDLDIGVHITLTNEWHTYKYAPIASKSEVPGLVGPDGFMYKDCAAVAQNASPEEVEKEMRAQIEAAIKIGIKPTHLDSHMGCVFYGRPEYVLSYLKLAEEYGIPAMMNKQIVDAVIRPNAALFKDIDVDKLILIDEVAIANPEAYDEMGMEAFYTNVLNNLEPGITVLLNHIAYDDAEMRAITTRFTHWHAAWRQADFDFFTGQKARDLLKNNNIQLITWKEIGKLIDKDLILP</sequence>
<dbReference type="Proteomes" id="UP000004478">
    <property type="component" value="Unassembled WGS sequence"/>
</dbReference>
<evidence type="ECO:0000256" key="4">
    <source>
        <dbReference type="ARBA" id="ARBA00022842"/>
    </source>
</evidence>